<dbReference type="Proteomes" id="UP000835052">
    <property type="component" value="Unassembled WGS sequence"/>
</dbReference>
<evidence type="ECO:0000256" key="1">
    <source>
        <dbReference type="ARBA" id="ARBA00022737"/>
    </source>
</evidence>
<feature type="compositionally biased region" description="Polar residues" evidence="3">
    <location>
        <begin position="176"/>
        <end position="185"/>
    </location>
</feature>
<dbReference type="Pfam" id="PF00024">
    <property type="entry name" value="PAN_1"/>
    <property type="match status" value="1"/>
</dbReference>
<dbReference type="EMBL" id="CAJGYM010000009">
    <property type="protein sequence ID" value="CAD6189019.1"/>
    <property type="molecule type" value="Genomic_DNA"/>
</dbReference>
<dbReference type="AlphaFoldDB" id="A0A8S1GZQ7"/>
<organism evidence="5 6">
    <name type="scientific">Caenorhabditis auriculariae</name>
    <dbReference type="NCBI Taxonomy" id="2777116"/>
    <lineage>
        <taxon>Eukaryota</taxon>
        <taxon>Metazoa</taxon>
        <taxon>Ecdysozoa</taxon>
        <taxon>Nematoda</taxon>
        <taxon>Chromadorea</taxon>
        <taxon>Rhabditida</taxon>
        <taxon>Rhabditina</taxon>
        <taxon>Rhabditomorpha</taxon>
        <taxon>Rhabditoidea</taxon>
        <taxon>Rhabditidae</taxon>
        <taxon>Peloderinae</taxon>
        <taxon>Caenorhabditis</taxon>
    </lineage>
</organism>
<comment type="caution">
    <text evidence="5">The sequence shown here is derived from an EMBL/GenBank/DDBJ whole genome shotgun (WGS) entry which is preliminary data.</text>
</comment>
<dbReference type="SMART" id="SM00223">
    <property type="entry name" value="APPLE"/>
    <property type="match status" value="1"/>
</dbReference>
<keyword evidence="1" id="KW-0677">Repeat</keyword>
<feature type="region of interest" description="Disordered" evidence="3">
    <location>
        <begin position="1"/>
        <end position="45"/>
    </location>
</feature>
<keyword evidence="6" id="KW-1185">Reference proteome</keyword>
<dbReference type="InterPro" id="IPR000177">
    <property type="entry name" value="Apple"/>
</dbReference>
<gene>
    <name evidence="5" type="ORF">CAUJ_LOCUS4938</name>
</gene>
<feature type="compositionally biased region" description="Basic and acidic residues" evidence="3">
    <location>
        <begin position="8"/>
        <end position="26"/>
    </location>
</feature>
<accession>A0A8S1GZQ7</accession>
<name>A0A8S1GZQ7_9PELO</name>
<evidence type="ECO:0000256" key="2">
    <source>
        <dbReference type="ARBA" id="ARBA00023157"/>
    </source>
</evidence>
<dbReference type="Gene3D" id="3.50.4.10">
    <property type="entry name" value="Hepatocyte Growth Factor"/>
    <property type="match status" value="1"/>
</dbReference>
<dbReference type="GO" id="GO:0006508">
    <property type="term" value="P:proteolysis"/>
    <property type="evidence" value="ECO:0007669"/>
    <property type="project" value="InterPro"/>
</dbReference>
<evidence type="ECO:0000259" key="4">
    <source>
        <dbReference type="PROSITE" id="PS50948"/>
    </source>
</evidence>
<dbReference type="CDD" id="cd01100">
    <property type="entry name" value="APPLE_Factor_XI_like"/>
    <property type="match status" value="1"/>
</dbReference>
<protein>
    <recommendedName>
        <fullName evidence="4">Apple domain-containing protein</fullName>
    </recommendedName>
</protein>
<evidence type="ECO:0000256" key="3">
    <source>
        <dbReference type="SAM" id="MobiDB-lite"/>
    </source>
</evidence>
<feature type="domain" description="Apple" evidence="4">
    <location>
        <begin position="114"/>
        <end position="186"/>
    </location>
</feature>
<sequence>MTSGLNFVERRNSTSEGPVSERDVVTRAEPVPLAGRGRTPEGPFQTTDVAKQAVGYDDGGRAFASADITPFSHRLGGEALSVPPTYLHSSVIMYPTIIAGLLMMQVGQAVFSSCFFLPNMNLEGGTFEEFPTQHIRDCCVRCADIPCCIAYTFNQSENRCYLKSSIGQSTEDKTHTSGLKSNSHSGKGVKMRNTKIYGDREARVALSNLEECQQYCTTFKIYSWEPTPAQSDEQTGYCSCMTRIKEMKYSHGCFSEIMPHE</sequence>
<feature type="region of interest" description="Disordered" evidence="3">
    <location>
        <begin position="169"/>
        <end position="189"/>
    </location>
</feature>
<dbReference type="OrthoDB" id="5806724at2759"/>
<evidence type="ECO:0000313" key="5">
    <source>
        <dbReference type="EMBL" id="CAD6189019.1"/>
    </source>
</evidence>
<keyword evidence="2" id="KW-1015">Disulfide bond</keyword>
<reference evidence="5" key="1">
    <citation type="submission" date="2020-10" db="EMBL/GenBank/DDBJ databases">
        <authorList>
            <person name="Kikuchi T."/>
        </authorList>
    </citation>
    <scope>NUCLEOTIDE SEQUENCE</scope>
    <source>
        <strain evidence="5">NKZ352</strain>
    </source>
</reference>
<proteinExistence type="predicted"/>
<dbReference type="GO" id="GO:0005576">
    <property type="term" value="C:extracellular region"/>
    <property type="evidence" value="ECO:0007669"/>
    <property type="project" value="InterPro"/>
</dbReference>
<dbReference type="PROSITE" id="PS50948">
    <property type="entry name" value="PAN"/>
    <property type="match status" value="1"/>
</dbReference>
<dbReference type="InterPro" id="IPR003609">
    <property type="entry name" value="Pan_app"/>
</dbReference>
<evidence type="ECO:0000313" key="6">
    <source>
        <dbReference type="Proteomes" id="UP000835052"/>
    </source>
</evidence>